<evidence type="ECO:0000313" key="1">
    <source>
        <dbReference type="EMBL" id="GFY73125.1"/>
    </source>
</evidence>
<reference evidence="1" key="1">
    <citation type="submission" date="2020-08" db="EMBL/GenBank/DDBJ databases">
        <title>Multicomponent nature underlies the extraordinary mechanical properties of spider dragline silk.</title>
        <authorList>
            <person name="Kono N."/>
            <person name="Nakamura H."/>
            <person name="Mori M."/>
            <person name="Yoshida Y."/>
            <person name="Ohtoshi R."/>
            <person name="Malay A.D."/>
            <person name="Moran D.A.P."/>
            <person name="Tomita M."/>
            <person name="Numata K."/>
            <person name="Arakawa K."/>
        </authorList>
    </citation>
    <scope>NUCLEOTIDE SEQUENCE</scope>
</reference>
<protein>
    <submittedName>
        <fullName evidence="1">Uncharacterized protein</fullName>
    </submittedName>
</protein>
<dbReference type="EMBL" id="BMAV01019848">
    <property type="protein sequence ID" value="GFY73125.1"/>
    <property type="molecule type" value="Genomic_DNA"/>
</dbReference>
<dbReference type="Proteomes" id="UP000886998">
    <property type="component" value="Unassembled WGS sequence"/>
</dbReference>
<proteinExistence type="predicted"/>
<gene>
    <name evidence="1" type="ORF">TNIN_265781</name>
</gene>
<name>A0A8X6YLP4_9ARAC</name>
<dbReference type="AlphaFoldDB" id="A0A8X6YLP4"/>
<evidence type="ECO:0000313" key="2">
    <source>
        <dbReference type="Proteomes" id="UP000886998"/>
    </source>
</evidence>
<keyword evidence="2" id="KW-1185">Reference proteome</keyword>
<accession>A0A8X6YLP4</accession>
<sequence length="69" mass="7747">ISKREKRTDDRQGMDNSETKLLLGNQMKKCMDVQLKWCRSPEFGSTLVSDTSGKIKSACISTVLHSLKS</sequence>
<feature type="non-terminal residue" evidence="1">
    <location>
        <position position="1"/>
    </location>
</feature>
<comment type="caution">
    <text evidence="1">The sequence shown here is derived from an EMBL/GenBank/DDBJ whole genome shotgun (WGS) entry which is preliminary data.</text>
</comment>
<organism evidence="1 2">
    <name type="scientific">Trichonephila inaurata madagascariensis</name>
    <dbReference type="NCBI Taxonomy" id="2747483"/>
    <lineage>
        <taxon>Eukaryota</taxon>
        <taxon>Metazoa</taxon>
        <taxon>Ecdysozoa</taxon>
        <taxon>Arthropoda</taxon>
        <taxon>Chelicerata</taxon>
        <taxon>Arachnida</taxon>
        <taxon>Araneae</taxon>
        <taxon>Araneomorphae</taxon>
        <taxon>Entelegynae</taxon>
        <taxon>Araneoidea</taxon>
        <taxon>Nephilidae</taxon>
        <taxon>Trichonephila</taxon>
        <taxon>Trichonephila inaurata</taxon>
    </lineage>
</organism>